<evidence type="ECO:0000256" key="1">
    <source>
        <dbReference type="SAM" id="MobiDB-lite"/>
    </source>
</evidence>
<evidence type="ECO:0000259" key="2">
    <source>
        <dbReference type="SMART" id="SM01272"/>
    </source>
</evidence>
<name>A0A1Q2YGD8_9ASCO</name>
<feature type="compositionally biased region" description="Low complexity" evidence="1">
    <location>
        <begin position="314"/>
        <end position="394"/>
    </location>
</feature>
<dbReference type="SMART" id="SM01272">
    <property type="entry name" value="LsmAD"/>
    <property type="match status" value="1"/>
</dbReference>
<accession>A0A1Q2YGD8</accession>
<feature type="compositionally biased region" description="Low complexity" evidence="1">
    <location>
        <begin position="257"/>
        <end position="273"/>
    </location>
</feature>
<feature type="compositionally biased region" description="Polar residues" evidence="1">
    <location>
        <begin position="454"/>
        <end position="475"/>
    </location>
</feature>
<dbReference type="AlphaFoldDB" id="A0A1Q2YGD8"/>
<proteinExistence type="predicted"/>
<dbReference type="EMBL" id="BDGI01000076">
    <property type="protein sequence ID" value="GAV28646.1"/>
    <property type="molecule type" value="Genomic_DNA"/>
</dbReference>
<organism evidence="3 4">
    <name type="scientific">Pichia membranifaciens</name>
    <dbReference type="NCBI Taxonomy" id="4926"/>
    <lineage>
        <taxon>Eukaryota</taxon>
        <taxon>Fungi</taxon>
        <taxon>Dikarya</taxon>
        <taxon>Ascomycota</taxon>
        <taxon>Saccharomycotina</taxon>
        <taxon>Pichiomycetes</taxon>
        <taxon>Pichiales</taxon>
        <taxon>Pichiaceae</taxon>
        <taxon>Pichia</taxon>
    </lineage>
</organism>
<dbReference type="OrthoDB" id="3998162at2759"/>
<evidence type="ECO:0000313" key="3">
    <source>
        <dbReference type="EMBL" id="GAV28646.1"/>
    </source>
</evidence>
<feature type="compositionally biased region" description="Polar residues" evidence="1">
    <location>
        <begin position="232"/>
        <end position="249"/>
    </location>
</feature>
<dbReference type="GO" id="GO:0034063">
    <property type="term" value="P:stress granule assembly"/>
    <property type="evidence" value="ECO:0007669"/>
    <property type="project" value="TreeGrafter"/>
</dbReference>
<dbReference type="InterPro" id="IPR045117">
    <property type="entry name" value="ATXN2-like"/>
</dbReference>
<keyword evidence="4" id="KW-1185">Reference proteome</keyword>
<feature type="region of interest" description="Disordered" evidence="1">
    <location>
        <begin position="229"/>
        <end position="502"/>
    </location>
</feature>
<dbReference type="PANTHER" id="PTHR12854:SF7">
    <property type="entry name" value="ATAXIN-2 HOMOLOG"/>
    <property type="match status" value="1"/>
</dbReference>
<evidence type="ECO:0000313" key="4">
    <source>
        <dbReference type="Proteomes" id="UP000186136"/>
    </source>
</evidence>
<dbReference type="InterPro" id="IPR009604">
    <property type="entry name" value="LsmAD_domain"/>
</dbReference>
<feature type="compositionally biased region" description="Low complexity" evidence="1">
    <location>
        <begin position="402"/>
        <end position="417"/>
    </location>
</feature>
<feature type="compositionally biased region" description="Low complexity" evidence="1">
    <location>
        <begin position="483"/>
        <end position="502"/>
    </location>
</feature>
<feature type="domain" description="LsmAD" evidence="2">
    <location>
        <begin position="115"/>
        <end position="187"/>
    </location>
</feature>
<dbReference type="GO" id="GO:0010494">
    <property type="term" value="C:cytoplasmic stress granule"/>
    <property type="evidence" value="ECO:0007669"/>
    <property type="project" value="TreeGrafter"/>
</dbReference>
<dbReference type="PANTHER" id="PTHR12854">
    <property type="entry name" value="ATAXIN 2-RELATED"/>
    <property type="match status" value="1"/>
</dbReference>
<dbReference type="Pfam" id="PF06741">
    <property type="entry name" value="LsmAD"/>
    <property type="match status" value="1"/>
</dbReference>
<comment type="caution">
    <text evidence="3">The sequence shown here is derived from an EMBL/GenBank/DDBJ whole genome shotgun (WGS) entry which is preliminary data.</text>
</comment>
<feature type="compositionally biased region" description="Polar residues" evidence="1">
    <location>
        <begin position="297"/>
        <end position="311"/>
    </location>
</feature>
<dbReference type="Proteomes" id="UP000186136">
    <property type="component" value="Unassembled WGS sequence"/>
</dbReference>
<protein>
    <recommendedName>
        <fullName evidence="2">LsmAD domain-containing protein</fullName>
    </recommendedName>
</protein>
<reference evidence="3 4" key="1">
    <citation type="submission" date="2016-08" db="EMBL/GenBank/DDBJ databases">
        <title>Whole genome shotgun sequence of Pichia membranifaciens KS47-1.</title>
        <authorList>
            <person name="Konishi M."/>
            <person name="Ishida M."/>
            <person name="Arakawa T."/>
            <person name="Kato Y."/>
            <person name="Horiuchi J."/>
        </authorList>
    </citation>
    <scope>NUCLEOTIDE SEQUENCE [LARGE SCALE GENOMIC DNA]</scope>
    <source>
        <strain evidence="3 4">KS47-1</strain>
    </source>
</reference>
<feature type="compositionally biased region" description="Low complexity" evidence="1">
    <location>
        <begin position="425"/>
        <end position="453"/>
    </location>
</feature>
<dbReference type="GO" id="GO:0003729">
    <property type="term" value="F:mRNA binding"/>
    <property type="evidence" value="ECO:0007669"/>
    <property type="project" value="TreeGrafter"/>
</dbReference>
<gene>
    <name evidence="3" type="ORF">PMKS-002120</name>
</gene>
<sequence>MKDRFIYALANSLGTKITVTTTSSNKITGILQSISDVNDSIPSLILKYPTRAGHVYDDEFLMIPESSISMIACENLDFTPKASLSSASAAASVASEEKFSDANKWDQFKTNKDKFGIDAKFDENDYTVKLNVSNPKFKERMKFAETVSREILSQSSNGNLHIAEERGKLVDAENIDEEDKYSGVLRDNAESEKKLMNMLKTSNKQDSSSKPPAPAAIAAAAAATAAATTTTVPSTKSFAQTQKDVSSTAGAKRLPQVPVTTTTPAATTSSTAAIPVRLPEKPATAQQSKDASKKSSNNEPAPSTKKSTTVPNKPAATPATSIPYAPSASSATSPISATSATSTTFTATPATSTNQHVQKSQIQPQQQATQTQQPSPQNATVSSKQKSPQLQKQSFSNHIPDQNQNQHQHQPHQQPHQQHQHQQPHQHQQGIPQQLPPQMQQQQQPQHMMRNQQFGYQPRNNIGNQQQYGSPSMQYRNHHNGANHSSNQYNQNYANNNNGNTNATQRMKKASPQFLFSHRPSDKAPKGSVLKDRFNILLSAKKEYTSNSKNVTIDIIPMVPSFHTSPSWPETTSESYSEIFTKENNSHSNMHMQQSVYMHPQAYPQNHQQAYMGFQVQPPYYFPIVPSYPVYLPNVAFPMMGGNQGMDKVYPNHARHGNNY</sequence>